<evidence type="ECO:0000259" key="3">
    <source>
        <dbReference type="Pfam" id="PF01370"/>
    </source>
</evidence>
<dbReference type="InterPro" id="IPR001509">
    <property type="entry name" value="Epimerase_deHydtase"/>
</dbReference>
<accession>A0ABQ3M6L5</accession>
<comment type="similarity">
    <text evidence="2">Belongs to the NAD(P)-dependent epimerase/dehydratase family. Dihydroflavonol-4-reductase subfamily.</text>
</comment>
<protein>
    <submittedName>
        <fullName evidence="4">Dihydroflavonol-4-reductase</fullName>
    </submittedName>
</protein>
<dbReference type="EMBL" id="BNAR01000002">
    <property type="protein sequence ID" value="GHH34870.1"/>
    <property type="molecule type" value="Genomic_DNA"/>
</dbReference>
<reference evidence="5" key="1">
    <citation type="journal article" date="2019" name="Int. J. Syst. Evol. Microbiol.">
        <title>The Global Catalogue of Microorganisms (GCM) 10K type strain sequencing project: providing services to taxonomists for standard genome sequencing and annotation.</title>
        <authorList>
            <consortium name="The Broad Institute Genomics Platform"/>
            <consortium name="The Broad Institute Genome Sequencing Center for Infectious Disease"/>
            <person name="Wu L."/>
            <person name="Ma J."/>
        </authorList>
    </citation>
    <scope>NUCLEOTIDE SEQUENCE [LARGE SCALE GENOMIC DNA]</scope>
    <source>
        <strain evidence="5">CGMCC 4.7367</strain>
    </source>
</reference>
<evidence type="ECO:0000256" key="2">
    <source>
        <dbReference type="ARBA" id="ARBA00023445"/>
    </source>
</evidence>
<dbReference type="PANTHER" id="PTHR10366">
    <property type="entry name" value="NAD DEPENDENT EPIMERASE/DEHYDRATASE"/>
    <property type="match status" value="1"/>
</dbReference>
<feature type="domain" description="NAD-dependent epimerase/dehydratase" evidence="3">
    <location>
        <begin position="7"/>
        <end position="247"/>
    </location>
</feature>
<name>A0ABQ3M6L5_9PSEU</name>
<evidence type="ECO:0000313" key="4">
    <source>
        <dbReference type="EMBL" id="GHH34870.1"/>
    </source>
</evidence>
<dbReference type="Proteomes" id="UP000605568">
    <property type="component" value="Unassembled WGS sequence"/>
</dbReference>
<keyword evidence="5" id="KW-1185">Reference proteome</keyword>
<sequence>MIEMPNVLVTGGSGFIAGHVVLQLLAEGHRVRTTVRSLDKENTVRAVLADAGLADDSALSFVAADLTADEGWAEAVAGCEYVMHVASPVHLQKVGNDDDVIVPARDGTLRVLRAARDAGVRRVVLTSAFHAVGFGHPHSHGTFTEEDWTVLDGPGVDAYGKSKTLAERAAWDFVAARGRGMELVAMLPVAVMGPVMGEAVSGSNHVVRRILDGDMPGYPNMWMPIVDVRDVATAHVLAMTAPEAAGRRILVASGQSIALKEVGALLKANLGGAAKHVPTRTLPDFVVRLAARFNPEFRSVAADLGFVKDVSTVQARRLLGWQPRPARDAVVAAGRSMVEKALVKGLR</sequence>
<organism evidence="4 5">
    <name type="scientific">Lentzea cavernae</name>
    <dbReference type="NCBI Taxonomy" id="2020703"/>
    <lineage>
        <taxon>Bacteria</taxon>
        <taxon>Bacillati</taxon>
        <taxon>Actinomycetota</taxon>
        <taxon>Actinomycetes</taxon>
        <taxon>Pseudonocardiales</taxon>
        <taxon>Pseudonocardiaceae</taxon>
        <taxon>Lentzea</taxon>
    </lineage>
</organism>
<dbReference type="CDD" id="cd05227">
    <property type="entry name" value="AR_SDR_e"/>
    <property type="match status" value="1"/>
</dbReference>
<evidence type="ECO:0000256" key="1">
    <source>
        <dbReference type="ARBA" id="ARBA00023002"/>
    </source>
</evidence>
<dbReference type="SUPFAM" id="SSF51735">
    <property type="entry name" value="NAD(P)-binding Rossmann-fold domains"/>
    <property type="match status" value="1"/>
</dbReference>
<keyword evidence="1" id="KW-0560">Oxidoreductase</keyword>
<evidence type="ECO:0000313" key="5">
    <source>
        <dbReference type="Proteomes" id="UP000605568"/>
    </source>
</evidence>
<dbReference type="InterPro" id="IPR050425">
    <property type="entry name" value="NAD(P)_dehydrat-like"/>
</dbReference>
<dbReference type="InterPro" id="IPR036291">
    <property type="entry name" value="NAD(P)-bd_dom_sf"/>
</dbReference>
<dbReference type="Pfam" id="PF01370">
    <property type="entry name" value="Epimerase"/>
    <property type="match status" value="1"/>
</dbReference>
<proteinExistence type="inferred from homology"/>
<dbReference type="Gene3D" id="3.40.50.720">
    <property type="entry name" value="NAD(P)-binding Rossmann-like Domain"/>
    <property type="match status" value="1"/>
</dbReference>
<dbReference type="PANTHER" id="PTHR10366:SF564">
    <property type="entry name" value="STEROL-4-ALPHA-CARBOXYLATE 3-DEHYDROGENASE, DECARBOXYLATING"/>
    <property type="match status" value="1"/>
</dbReference>
<gene>
    <name evidence="4" type="ORF">GCM10017774_19520</name>
</gene>
<comment type="caution">
    <text evidence="4">The sequence shown here is derived from an EMBL/GenBank/DDBJ whole genome shotgun (WGS) entry which is preliminary data.</text>
</comment>